<dbReference type="RefSeq" id="WP_237485790.1">
    <property type="nucleotide sequence ID" value="NZ_CAKLCM010000003.1"/>
</dbReference>
<name>A0ABN8DIL0_9VIBR</name>
<evidence type="ECO:0000256" key="4">
    <source>
        <dbReference type="ARBA" id="ARBA00023160"/>
    </source>
</evidence>
<keyword evidence="2 5" id="KW-0378">Hydrolase</keyword>
<evidence type="ECO:0000256" key="1">
    <source>
        <dbReference type="ARBA" id="ARBA00022516"/>
    </source>
</evidence>
<dbReference type="PANTHER" id="PTHR38764">
    <property type="entry name" value="ACYL CARRIER PROTEIN PHOSPHODIESTERASE"/>
    <property type="match status" value="1"/>
</dbReference>
<dbReference type="PANTHER" id="PTHR38764:SF1">
    <property type="entry name" value="ACYL CARRIER PROTEIN PHOSPHODIESTERASE"/>
    <property type="match status" value="1"/>
</dbReference>
<proteinExistence type="predicted"/>
<accession>A0ABN8DIL0</accession>
<dbReference type="GO" id="GO:0008770">
    <property type="term" value="F:[acyl-carrier-protein] phosphodiesterase activity"/>
    <property type="evidence" value="ECO:0007669"/>
    <property type="project" value="UniProtKB-EC"/>
</dbReference>
<dbReference type="EC" id="3.1.4.14" evidence="5"/>
<gene>
    <name evidence="5" type="primary">acpH</name>
    <name evidence="5" type="ORF">VHP8226_02925</name>
</gene>
<dbReference type="EMBL" id="CAKLCM010000003">
    <property type="protein sequence ID" value="CAH0528897.1"/>
    <property type="molecule type" value="Genomic_DNA"/>
</dbReference>
<evidence type="ECO:0000256" key="3">
    <source>
        <dbReference type="ARBA" id="ARBA00023098"/>
    </source>
</evidence>
<dbReference type="PIRSF" id="PIRSF011489">
    <property type="entry name" value="DUF479"/>
    <property type="match status" value="1"/>
</dbReference>
<reference evidence="5" key="1">
    <citation type="submission" date="2021-12" db="EMBL/GenBank/DDBJ databases">
        <authorList>
            <person name="Rodrigo-Torres L."/>
            <person name="Arahal R. D."/>
            <person name="Lucena T."/>
        </authorList>
    </citation>
    <scope>NUCLEOTIDE SEQUENCE</scope>
    <source>
        <strain evidence="5">CECT 8226</strain>
    </source>
</reference>
<comment type="caution">
    <text evidence="5">The sequence shown here is derived from an EMBL/GenBank/DDBJ whole genome shotgun (WGS) entry which is preliminary data.</text>
</comment>
<dbReference type="Proteomes" id="UP000838160">
    <property type="component" value="Unassembled WGS sequence"/>
</dbReference>
<dbReference type="InterPro" id="IPR007431">
    <property type="entry name" value="ACP_PD"/>
</dbReference>
<keyword evidence="1" id="KW-0444">Lipid biosynthesis</keyword>
<dbReference type="Pfam" id="PF04336">
    <property type="entry name" value="ACP_PD"/>
    <property type="match status" value="1"/>
</dbReference>
<organism evidence="5 6">
    <name type="scientific">Vibrio hippocampi</name>
    <dbReference type="NCBI Taxonomy" id="654686"/>
    <lineage>
        <taxon>Bacteria</taxon>
        <taxon>Pseudomonadati</taxon>
        <taxon>Pseudomonadota</taxon>
        <taxon>Gammaproteobacteria</taxon>
        <taxon>Vibrionales</taxon>
        <taxon>Vibrionaceae</taxon>
        <taxon>Vibrio</taxon>
    </lineage>
</organism>
<sequence>MNFLAHLHIAHHCHSDLMGNLLGDFVKGNPDTQFVPPIANGIRLHRYVDSFTDAHPMVKQCKSQFSAPHRRFAGIALDMFWDHCLARYWHRFHPHSLEQFVLSAQARVLSQQAATDDLPDRFVTVSTSMWQQDWLLSYQEFDNIHYALKRMSQRSARMAPLALCFSDLERHYSDFSTQFITWYPTLLAESARYHAQLIEVKAFDAD</sequence>
<keyword evidence="6" id="KW-1185">Reference proteome</keyword>
<evidence type="ECO:0000256" key="2">
    <source>
        <dbReference type="ARBA" id="ARBA00022801"/>
    </source>
</evidence>
<keyword evidence="4" id="KW-0275">Fatty acid biosynthesis</keyword>
<evidence type="ECO:0000313" key="5">
    <source>
        <dbReference type="EMBL" id="CAH0528897.1"/>
    </source>
</evidence>
<keyword evidence="4" id="KW-0276">Fatty acid metabolism</keyword>
<evidence type="ECO:0000313" key="6">
    <source>
        <dbReference type="Proteomes" id="UP000838160"/>
    </source>
</evidence>
<protein>
    <submittedName>
        <fullName evidence="5">Acyl carrier protein phosphodiesterase</fullName>
        <ecNumber evidence="5">3.1.4.14</ecNumber>
    </submittedName>
</protein>
<keyword evidence="3" id="KW-0443">Lipid metabolism</keyword>